<gene>
    <name evidence="1" type="ORF">Q5Y72_09960</name>
</gene>
<accession>A0ABT9JC74</accession>
<name>A0ABT9JC74_9RHOB</name>
<evidence type="ECO:0008006" key="3">
    <source>
        <dbReference type="Google" id="ProtNLM"/>
    </source>
</evidence>
<protein>
    <recommendedName>
        <fullName evidence="3">Acyl-CoA dehydrogenase</fullName>
    </recommendedName>
</protein>
<comment type="caution">
    <text evidence="1">The sequence shown here is derived from an EMBL/GenBank/DDBJ whole genome shotgun (WGS) entry which is preliminary data.</text>
</comment>
<dbReference type="Proteomes" id="UP001224997">
    <property type="component" value="Unassembled WGS sequence"/>
</dbReference>
<sequence length="113" mass="11763">MTDPAALDLLDDTARVLREDLAAALTGEQRYQALLAANAIATARRAIAVSARLQAAEGAIGADVAAIRAGRHDGDAALHGRLLHAARLRAFVADPVALSPEDRAPCEESRDAS</sequence>
<reference evidence="1 2" key="1">
    <citation type="submission" date="2023-08" db="EMBL/GenBank/DDBJ databases">
        <authorList>
            <person name="Park J.-S."/>
        </authorList>
    </citation>
    <scope>NUCLEOTIDE SEQUENCE [LARGE SCALE GENOMIC DNA]</scope>
    <source>
        <strain evidence="1 2">2205BS29-5</strain>
    </source>
</reference>
<evidence type="ECO:0000313" key="1">
    <source>
        <dbReference type="EMBL" id="MDP5307416.1"/>
    </source>
</evidence>
<evidence type="ECO:0000313" key="2">
    <source>
        <dbReference type="Proteomes" id="UP001224997"/>
    </source>
</evidence>
<dbReference type="RefSeq" id="WP_305963259.1">
    <property type="nucleotide sequence ID" value="NZ_JAVAMQ010000007.1"/>
</dbReference>
<keyword evidence="2" id="KW-1185">Reference proteome</keyword>
<proteinExistence type="predicted"/>
<dbReference type="EMBL" id="JAVAMQ010000007">
    <property type="protein sequence ID" value="MDP5307416.1"/>
    <property type="molecule type" value="Genomic_DNA"/>
</dbReference>
<organism evidence="1 2">
    <name type="scientific">Paracoccus spongiarum</name>
    <dbReference type="NCBI Taxonomy" id="3064387"/>
    <lineage>
        <taxon>Bacteria</taxon>
        <taxon>Pseudomonadati</taxon>
        <taxon>Pseudomonadota</taxon>
        <taxon>Alphaproteobacteria</taxon>
        <taxon>Rhodobacterales</taxon>
        <taxon>Paracoccaceae</taxon>
        <taxon>Paracoccus</taxon>
    </lineage>
</organism>